<dbReference type="RefSeq" id="WP_241446070.1">
    <property type="nucleotide sequence ID" value="NZ_JAKZHW010000001.1"/>
</dbReference>
<protein>
    <submittedName>
        <fullName evidence="2">Tetratricopeptide repeat protein</fullName>
    </submittedName>
</protein>
<dbReference type="Proteomes" id="UP001203058">
    <property type="component" value="Unassembled WGS sequence"/>
</dbReference>
<keyword evidence="1" id="KW-0802">TPR repeat</keyword>
<name>A0ABS9VK41_9SPHN</name>
<reference evidence="2 3" key="1">
    <citation type="submission" date="2022-03" db="EMBL/GenBank/DDBJ databases">
        <authorList>
            <person name="Jo J.-H."/>
            <person name="Im W.-T."/>
        </authorList>
    </citation>
    <scope>NUCLEOTIDE SEQUENCE [LARGE SCALE GENOMIC DNA]</scope>
    <source>
        <strain evidence="2 3">SM33</strain>
    </source>
</reference>
<organism evidence="2 3">
    <name type="scientific">Sphingomonas telluris</name>
    <dbReference type="NCBI Taxonomy" id="2907998"/>
    <lineage>
        <taxon>Bacteria</taxon>
        <taxon>Pseudomonadati</taxon>
        <taxon>Pseudomonadota</taxon>
        <taxon>Alphaproteobacteria</taxon>
        <taxon>Sphingomonadales</taxon>
        <taxon>Sphingomonadaceae</taxon>
        <taxon>Sphingomonas</taxon>
    </lineage>
</organism>
<keyword evidence="3" id="KW-1185">Reference proteome</keyword>
<dbReference type="Gene3D" id="1.25.40.10">
    <property type="entry name" value="Tetratricopeptide repeat domain"/>
    <property type="match status" value="1"/>
</dbReference>
<accession>A0ABS9VK41</accession>
<evidence type="ECO:0000313" key="2">
    <source>
        <dbReference type="EMBL" id="MCH8615323.1"/>
    </source>
</evidence>
<comment type="caution">
    <text evidence="2">The sequence shown here is derived from an EMBL/GenBank/DDBJ whole genome shotgun (WGS) entry which is preliminary data.</text>
</comment>
<dbReference type="InterPro" id="IPR011990">
    <property type="entry name" value="TPR-like_helical_dom_sf"/>
</dbReference>
<evidence type="ECO:0000256" key="1">
    <source>
        <dbReference type="PROSITE-ProRule" id="PRU00339"/>
    </source>
</evidence>
<dbReference type="EMBL" id="JAKZHW010000001">
    <property type="protein sequence ID" value="MCH8615323.1"/>
    <property type="molecule type" value="Genomic_DNA"/>
</dbReference>
<sequence length="212" mass="22459">MTGWFLLLLLMCAALASVWAIGVRGAMLQLTGAALLFGAAGYAVQGHPNLAGSPRSTAQRPAPIPLTKFRHAFFGTFTPTEHWLVIAESYASRGETEQAVATLTAAVREHPGDPMLWIGLGNALADHAGTITPASELAFRRSAELAPNHPAPRFFYGLALARSGDPQDGTKLWREILTEAPADASWRPLVEGAITAVQPRSQPKAPQAATGS</sequence>
<dbReference type="Pfam" id="PF13428">
    <property type="entry name" value="TPR_14"/>
    <property type="match status" value="1"/>
</dbReference>
<dbReference type="InterPro" id="IPR019734">
    <property type="entry name" value="TPR_rpt"/>
</dbReference>
<dbReference type="SUPFAM" id="SSF48452">
    <property type="entry name" value="TPR-like"/>
    <property type="match status" value="1"/>
</dbReference>
<proteinExistence type="predicted"/>
<dbReference type="PROSITE" id="PS50005">
    <property type="entry name" value="TPR"/>
    <property type="match status" value="1"/>
</dbReference>
<feature type="repeat" description="TPR" evidence="1">
    <location>
        <begin position="80"/>
        <end position="113"/>
    </location>
</feature>
<gene>
    <name evidence="2" type="ORF">LZ016_04295</name>
</gene>
<evidence type="ECO:0000313" key="3">
    <source>
        <dbReference type="Proteomes" id="UP001203058"/>
    </source>
</evidence>